<keyword evidence="6 9" id="KW-1133">Transmembrane helix</keyword>
<dbReference type="CDD" id="cd17358">
    <property type="entry name" value="MFS_GLUT6_8_Class3_like"/>
    <property type="match status" value="1"/>
</dbReference>
<dbReference type="PANTHER" id="PTHR48021:SF34">
    <property type="entry name" value="FACILITATED TREHALOSE TRANSPORTER TRET1-2 HOMOLOG-LIKE PROTEIN"/>
    <property type="match status" value="1"/>
</dbReference>
<keyword evidence="5 9" id="KW-0812">Transmembrane</keyword>
<comment type="caution">
    <text evidence="11">The sequence shown here is derived from an EMBL/GenBank/DDBJ whole genome shotgun (WGS) entry which is preliminary data.</text>
</comment>
<evidence type="ECO:0000256" key="9">
    <source>
        <dbReference type="SAM" id="Phobius"/>
    </source>
</evidence>
<feature type="transmembrane region" description="Helical" evidence="9">
    <location>
        <begin position="463"/>
        <end position="481"/>
    </location>
</feature>
<evidence type="ECO:0000256" key="2">
    <source>
        <dbReference type="ARBA" id="ARBA00022448"/>
    </source>
</evidence>
<feature type="transmembrane region" description="Helical" evidence="9">
    <location>
        <begin position="545"/>
        <end position="568"/>
    </location>
</feature>
<evidence type="ECO:0000256" key="7">
    <source>
        <dbReference type="ARBA" id="ARBA00023136"/>
    </source>
</evidence>
<feature type="compositionally biased region" description="Basic residues" evidence="8">
    <location>
        <begin position="120"/>
        <end position="130"/>
    </location>
</feature>
<proteinExistence type="predicted"/>
<evidence type="ECO:0000256" key="4">
    <source>
        <dbReference type="ARBA" id="ARBA00022597"/>
    </source>
</evidence>
<keyword evidence="7 9" id="KW-0472">Membrane</keyword>
<dbReference type="InterPro" id="IPR020846">
    <property type="entry name" value="MFS_dom"/>
</dbReference>
<feature type="domain" description="Major facilitator superfamily (MFS) profile" evidence="10">
    <location>
        <begin position="308"/>
        <end position="741"/>
    </location>
</feature>
<evidence type="ECO:0000256" key="1">
    <source>
        <dbReference type="ARBA" id="ARBA00004651"/>
    </source>
</evidence>
<reference evidence="11 12" key="1">
    <citation type="submission" date="2023-03" db="EMBL/GenBank/DDBJ databases">
        <title>High-quality genome of Scylla paramamosain provides insights in environmental adaptation.</title>
        <authorList>
            <person name="Zhang L."/>
        </authorList>
    </citation>
    <scope>NUCLEOTIDE SEQUENCE [LARGE SCALE GENOMIC DNA]</scope>
    <source>
        <strain evidence="11">LZ_2023a</strain>
        <tissue evidence="11">Muscle</tissue>
    </source>
</reference>
<dbReference type="PROSITE" id="PS50850">
    <property type="entry name" value="MFS"/>
    <property type="match status" value="1"/>
</dbReference>
<accession>A0AAW0V6Q3</accession>
<feature type="transmembrane region" description="Helical" evidence="9">
    <location>
        <begin position="403"/>
        <end position="424"/>
    </location>
</feature>
<dbReference type="Proteomes" id="UP001487740">
    <property type="component" value="Unassembled WGS sequence"/>
</dbReference>
<dbReference type="InterPro" id="IPR005828">
    <property type="entry name" value="MFS_sugar_transport-like"/>
</dbReference>
<organism evidence="11 12">
    <name type="scientific">Scylla paramamosain</name>
    <name type="common">Mud crab</name>
    <dbReference type="NCBI Taxonomy" id="85552"/>
    <lineage>
        <taxon>Eukaryota</taxon>
        <taxon>Metazoa</taxon>
        <taxon>Ecdysozoa</taxon>
        <taxon>Arthropoda</taxon>
        <taxon>Crustacea</taxon>
        <taxon>Multicrustacea</taxon>
        <taxon>Malacostraca</taxon>
        <taxon>Eumalacostraca</taxon>
        <taxon>Eucarida</taxon>
        <taxon>Decapoda</taxon>
        <taxon>Pleocyemata</taxon>
        <taxon>Brachyura</taxon>
        <taxon>Eubrachyura</taxon>
        <taxon>Portunoidea</taxon>
        <taxon>Portunidae</taxon>
        <taxon>Portuninae</taxon>
        <taxon>Scylla</taxon>
    </lineage>
</organism>
<keyword evidence="4" id="KW-0762">Sugar transport</keyword>
<evidence type="ECO:0000313" key="11">
    <source>
        <dbReference type="EMBL" id="KAK8407046.1"/>
    </source>
</evidence>
<feature type="transmembrane region" description="Helical" evidence="9">
    <location>
        <begin position="651"/>
        <end position="675"/>
    </location>
</feature>
<dbReference type="AlphaFoldDB" id="A0AAW0V6Q3"/>
<dbReference type="Gene3D" id="1.20.1250.20">
    <property type="entry name" value="MFS general substrate transporter like domains"/>
    <property type="match status" value="1"/>
</dbReference>
<dbReference type="InterPro" id="IPR036259">
    <property type="entry name" value="MFS_trans_sf"/>
</dbReference>
<evidence type="ECO:0000256" key="6">
    <source>
        <dbReference type="ARBA" id="ARBA00022989"/>
    </source>
</evidence>
<dbReference type="PANTHER" id="PTHR48021">
    <property type="match status" value="1"/>
</dbReference>
<evidence type="ECO:0000313" key="12">
    <source>
        <dbReference type="Proteomes" id="UP001487740"/>
    </source>
</evidence>
<evidence type="ECO:0000256" key="5">
    <source>
        <dbReference type="ARBA" id="ARBA00022692"/>
    </source>
</evidence>
<evidence type="ECO:0000256" key="8">
    <source>
        <dbReference type="SAM" id="MobiDB-lite"/>
    </source>
</evidence>
<evidence type="ECO:0000256" key="3">
    <source>
        <dbReference type="ARBA" id="ARBA00022475"/>
    </source>
</evidence>
<gene>
    <name evidence="11" type="ORF">O3P69_001989</name>
</gene>
<dbReference type="FunFam" id="1.20.1250.20:FF:000218">
    <property type="entry name" value="facilitated trehalose transporter Tret1"/>
    <property type="match status" value="1"/>
</dbReference>
<dbReference type="SUPFAM" id="SSF103473">
    <property type="entry name" value="MFS general substrate transporter"/>
    <property type="match status" value="1"/>
</dbReference>
<dbReference type="InterPro" id="IPR050549">
    <property type="entry name" value="MFS_Trehalose_Transporter"/>
</dbReference>
<keyword evidence="2" id="KW-0813">Transport</keyword>
<keyword evidence="3" id="KW-1003">Cell membrane</keyword>
<keyword evidence="12" id="KW-1185">Reference proteome</keyword>
<dbReference type="Pfam" id="PF00083">
    <property type="entry name" value="Sugar_tr"/>
    <property type="match status" value="1"/>
</dbReference>
<dbReference type="GO" id="GO:0051119">
    <property type="term" value="F:sugar transmembrane transporter activity"/>
    <property type="evidence" value="ECO:0007669"/>
    <property type="project" value="InterPro"/>
</dbReference>
<feature type="compositionally biased region" description="Polar residues" evidence="8">
    <location>
        <begin position="274"/>
        <end position="295"/>
    </location>
</feature>
<feature type="transmembrane region" description="Helical" evidence="9">
    <location>
        <begin position="719"/>
        <end position="737"/>
    </location>
</feature>
<dbReference type="InterPro" id="IPR044775">
    <property type="entry name" value="MFS_ERD6/Tret1-like"/>
</dbReference>
<dbReference type="EMBL" id="JARAKH010000001">
    <property type="protein sequence ID" value="KAK8407046.1"/>
    <property type="molecule type" value="Genomic_DNA"/>
</dbReference>
<dbReference type="GO" id="GO:0005886">
    <property type="term" value="C:plasma membrane"/>
    <property type="evidence" value="ECO:0007669"/>
    <property type="project" value="UniProtKB-SubCell"/>
</dbReference>
<comment type="subcellular location">
    <subcellularLocation>
        <location evidence="1">Cell membrane</location>
        <topology evidence="1">Multi-pass membrane protein</topology>
    </subcellularLocation>
</comment>
<name>A0AAW0V6Q3_SCYPA</name>
<feature type="transmembrane region" description="Helical" evidence="9">
    <location>
        <begin position="436"/>
        <end position="457"/>
    </location>
</feature>
<feature type="transmembrane region" description="Helical" evidence="9">
    <location>
        <begin position="378"/>
        <end position="397"/>
    </location>
</feature>
<feature type="transmembrane region" description="Helical" evidence="9">
    <location>
        <begin position="351"/>
        <end position="371"/>
    </location>
</feature>
<feature type="transmembrane region" description="Helical" evidence="9">
    <location>
        <begin position="580"/>
        <end position="602"/>
    </location>
</feature>
<evidence type="ECO:0000259" key="10">
    <source>
        <dbReference type="PROSITE" id="PS50850"/>
    </source>
</evidence>
<protein>
    <recommendedName>
        <fullName evidence="10">Major facilitator superfamily (MFS) profile domain-containing protein</fullName>
    </recommendedName>
</protein>
<feature type="transmembrane region" description="Helical" evidence="9">
    <location>
        <begin position="609"/>
        <end position="631"/>
    </location>
</feature>
<feature type="region of interest" description="Disordered" evidence="8">
    <location>
        <begin position="274"/>
        <end position="299"/>
    </location>
</feature>
<feature type="region of interest" description="Disordered" evidence="8">
    <location>
        <begin position="118"/>
        <end position="141"/>
    </location>
</feature>
<sequence length="962" mass="103635">MPEEWDRTRESGERKGRKVGEVRAHVVCIEVNGGNQPGQLSCRRNPRQLVCPPAVLTASCSVLQAAVCSCHARLHHTWRADLLPPPWLSRLECRAVEAPPWKAVAVASRGAVQPEWYARPPRRQSARKPKSTLSGESVSPRHAKVTSLTSAVFPAQRAAGPPSLAATLVDAGNTDLATSVCPARLTTKPPYKPGGARGAKPAVVVVRRSLRPPTTTPTPSPLNYPLEAHVTYHAASHPSYYPMQVTKPARAVPHQGVGKRAAQNANHHCPEQNITPAHTSSLNSQITSPSSTMSRKSGKKPPAAKFVYVTPPAPQHCTQVLATMVVSLGPLCAGLGKGGHHFSISEDQGSWIASLSLLGAFFGAVPGGMAIRFGRKRVLCAISIPFALSWLMTVVAWNVNMLYVAALTGGVCSAVIAVVTPVYISEIAHPEIRGCLCALSKLSGNIGMLLSYLLGAFLDWRELATVTAVAPICLFIAALFIPETPSFLLYRGRDTEAADALRWLRGSEADVARELTTMKANIATLRRETESCPERLAPRELLRPLFITCGLMVFQKFSGANAFNFYAVPILDKTFVGLNPYRAAVVVAFVQICAGMASSALIDTVGRRPLLVFSNMLMSAALAAFGGYTYLKGLDQDENLFVRQQWRDSDWVPLFCILIIEIAFALGVSPISWLYIGELFPLKHRGVGSFAASVSYACSFVSVKTFVDLEFLLGLYGAFWLYSSVAAVALVFTLLFVPETKGKTALQGNPPVSPAVRSPEPRVRGTAHVFLLLVVRHPPAVPQCASLLGRSHARGRPHTPCDIPMPAPINTHNCPRPLSLAGADPLPAVCSGRTRGRVATRPATSLTTFTQKGSKSFHENDRFTRYSGATTSFTGSGISVVFGGSVSRRRRVTVNTCGAPLEALRVAAVLRAPHRWQAWPQLRPHDDMTVYVSNISLRAHQGRLSAAVTRSFAVSGSGRQGA</sequence>
<feature type="transmembrane region" description="Helical" evidence="9">
    <location>
        <begin position="687"/>
        <end position="707"/>
    </location>
</feature>